<organism evidence="3 4">
    <name type="scientific">Marasmius crinis-equi</name>
    <dbReference type="NCBI Taxonomy" id="585013"/>
    <lineage>
        <taxon>Eukaryota</taxon>
        <taxon>Fungi</taxon>
        <taxon>Dikarya</taxon>
        <taxon>Basidiomycota</taxon>
        <taxon>Agaricomycotina</taxon>
        <taxon>Agaricomycetes</taxon>
        <taxon>Agaricomycetidae</taxon>
        <taxon>Agaricales</taxon>
        <taxon>Marasmiineae</taxon>
        <taxon>Marasmiaceae</taxon>
        <taxon>Marasmius</taxon>
    </lineage>
</organism>
<evidence type="ECO:0000313" key="3">
    <source>
        <dbReference type="EMBL" id="KAL0573635.1"/>
    </source>
</evidence>
<proteinExistence type="inferred from homology"/>
<dbReference type="Pfam" id="PF00067">
    <property type="entry name" value="p450"/>
    <property type="match status" value="1"/>
</dbReference>
<protein>
    <recommendedName>
        <fullName evidence="5">Cytochrome P450</fullName>
    </recommendedName>
</protein>
<evidence type="ECO:0000313" key="2">
    <source>
        <dbReference type="EMBL" id="KAL0571358.1"/>
    </source>
</evidence>
<dbReference type="Gene3D" id="1.10.630.10">
    <property type="entry name" value="Cytochrome P450"/>
    <property type="match status" value="1"/>
</dbReference>
<comment type="similarity">
    <text evidence="1">Belongs to the cytochrome P450 family.</text>
</comment>
<evidence type="ECO:0000313" key="4">
    <source>
        <dbReference type="Proteomes" id="UP001465976"/>
    </source>
</evidence>
<dbReference type="EMBL" id="JBAHYK010000481">
    <property type="protein sequence ID" value="KAL0573635.1"/>
    <property type="molecule type" value="Genomic_DNA"/>
</dbReference>
<dbReference type="InterPro" id="IPR001128">
    <property type="entry name" value="Cyt_P450"/>
</dbReference>
<dbReference type="InterPro" id="IPR050196">
    <property type="entry name" value="Cytochrome_P450_Monoox"/>
</dbReference>
<dbReference type="EMBL" id="JBAHYK010000782">
    <property type="protein sequence ID" value="KAL0571358.1"/>
    <property type="molecule type" value="Genomic_DNA"/>
</dbReference>
<gene>
    <name evidence="3" type="ORF">V5O48_008331</name>
    <name evidence="2" type="ORF">V5O48_010610</name>
</gene>
<accession>A0ABR3FED4</accession>
<comment type="caution">
    <text evidence="3">The sequence shown here is derived from an EMBL/GenBank/DDBJ whole genome shotgun (WGS) entry which is preliminary data.</text>
</comment>
<evidence type="ECO:0000256" key="1">
    <source>
        <dbReference type="ARBA" id="ARBA00010617"/>
    </source>
</evidence>
<dbReference type="PANTHER" id="PTHR24291">
    <property type="entry name" value="CYTOCHROME P450 FAMILY 4"/>
    <property type="match status" value="1"/>
</dbReference>
<dbReference type="PANTHER" id="PTHR24291:SF175">
    <property type="entry name" value="CYTOCHROME P450"/>
    <property type="match status" value="1"/>
</dbReference>
<keyword evidence="4" id="KW-1185">Reference proteome</keyword>
<evidence type="ECO:0008006" key="5">
    <source>
        <dbReference type="Google" id="ProtNLM"/>
    </source>
</evidence>
<dbReference type="SUPFAM" id="SSF48264">
    <property type="entry name" value="Cytochrome P450"/>
    <property type="match status" value="1"/>
</dbReference>
<dbReference type="Proteomes" id="UP001465976">
    <property type="component" value="Unassembled WGS sequence"/>
</dbReference>
<reference evidence="3 4" key="1">
    <citation type="submission" date="2024-02" db="EMBL/GenBank/DDBJ databases">
        <title>A draft genome for the cacao thread blight pathogen Marasmius crinis-equi.</title>
        <authorList>
            <person name="Cohen S.P."/>
            <person name="Baruah I.K."/>
            <person name="Amoako-Attah I."/>
            <person name="Bukari Y."/>
            <person name="Meinhardt L.W."/>
            <person name="Bailey B.A."/>
        </authorList>
    </citation>
    <scope>NUCLEOTIDE SEQUENCE [LARGE SCALE GENOMIC DNA]</scope>
    <source>
        <strain evidence="3 4">GH-76</strain>
    </source>
</reference>
<sequence>MESLRVMPPVPLTVRKAAKTDYVEGILVPKGTLLWIPIRVVNTWKGIWGEDAEEFRPDRWLNLPKDYHPSFSLLSFIAGPHACIGKTMAIIEMKAVLAALIAEFQFEPAYEGQKAHPAAAITMKPTDGMPLKVKRASQA</sequence>
<dbReference type="InterPro" id="IPR036396">
    <property type="entry name" value="Cyt_P450_sf"/>
</dbReference>
<name>A0ABR3FED4_9AGAR</name>